<evidence type="ECO:0000256" key="2">
    <source>
        <dbReference type="RuleBase" id="RU000363"/>
    </source>
</evidence>
<sequence length="265" mass="29112">MKTILITGSTDGIGKLAAIQLAKEGHQIIVHGRTKEKLERAVSEIKAVSNNKNILSFISDFSDLESVKNMVGEITQEVSTIDVIINNAGVFTSPIQKNDKGLDMRFAVNFFAPYVLTNGLISLMKEANSPKLINVSSAAQSTVSIQALYGKELPSIHETYAQSKLALTMWSFYFAKLYPEVMTVAVNPGSLLNTKMANEAYGRHWAPADKGSNILYELTLFEDHISGVGKYFDNDQEAFSNAHTDAYNDEKIALLIAETKKIVKG</sequence>
<dbReference type="PANTHER" id="PTHR43157">
    <property type="entry name" value="PHOSPHATIDYLINOSITOL-GLYCAN BIOSYNTHESIS CLASS F PROTEIN-RELATED"/>
    <property type="match status" value="1"/>
</dbReference>
<evidence type="ECO:0000313" key="4">
    <source>
        <dbReference type="Proteomes" id="UP000075583"/>
    </source>
</evidence>
<protein>
    <submittedName>
        <fullName evidence="3">Short-chain dehydrogenase</fullName>
    </submittedName>
</protein>
<dbReference type="EMBL" id="LQZQ01000045">
    <property type="protein sequence ID" value="KYG74712.1"/>
    <property type="molecule type" value="Genomic_DNA"/>
</dbReference>
<dbReference type="InterPro" id="IPR002347">
    <property type="entry name" value="SDR_fam"/>
</dbReference>
<dbReference type="OrthoDB" id="597510at2"/>
<dbReference type="Gene3D" id="3.40.50.720">
    <property type="entry name" value="NAD(P)-binding Rossmann-like Domain"/>
    <property type="match status" value="1"/>
</dbReference>
<comment type="caution">
    <text evidence="3">The sequence shown here is derived from an EMBL/GenBank/DDBJ whole genome shotgun (WGS) entry which is preliminary data.</text>
</comment>
<dbReference type="AlphaFoldDB" id="A0A150X7S2"/>
<keyword evidence="4" id="KW-1185">Reference proteome</keyword>
<dbReference type="PANTHER" id="PTHR43157:SF31">
    <property type="entry name" value="PHOSPHATIDYLINOSITOL-GLYCAN BIOSYNTHESIS CLASS F PROTEIN"/>
    <property type="match status" value="1"/>
</dbReference>
<dbReference type="PRINTS" id="PR00081">
    <property type="entry name" value="GDHRDH"/>
</dbReference>
<dbReference type="GO" id="GO:0016491">
    <property type="term" value="F:oxidoreductase activity"/>
    <property type="evidence" value="ECO:0007669"/>
    <property type="project" value="UniProtKB-KW"/>
</dbReference>
<evidence type="ECO:0000256" key="1">
    <source>
        <dbReference type="ARBA" id="ARBA00023002"/>
    </source>
</evidence>
<gene>
    <name evidence="3" type="ORF">MB14_05775</name>
</gene>
<proteinExistence type="inferred from homology"/>
<comment type="similarity">
    <text evidence="2">Belongs to the short-chain dehydrogenases/reductases (SDR) family.</text>
</comment>
<dbReference type="Pfam" id="PF00106">
    <property type="entry name" value="adh_short"/>
    <property type="match status" value="1"/>
</dbReference>
<name>A0A150X7S2_ROSEK</name>
<dbReference type="STRING" id="279360.MB14_05775"/>
<keyword evidence="1" id="KW-0560">Oxidoreductase</keyword>
<evidence type="ECO:0000313" key="3">
    <source>
        <dbReference type="EMBL" id="KYG74712.1"/>
    </source>
</evidence>
<accession>A0A150X7S2</accession>
<reference evidence="3" key="1">
    <citation type="submission" date="2016-01" db="EMBL/GenBank/DDBJ databases">
        <title>Genome sequencing of Roseivirga ehrenbergii KMM 6017.</title>
        <authorList>
            <person name="Selvaratnam C."/>
            <person name="Thevarajoo S."/>
            <person name="Goh K.M."/>
            <person name="Ee R."/>
            <person name="Chan K.-G."/>
            <person name="Chong C.S."/>
        </authorList>
    </citation>
    <scope>NUCLEOTIDE SEQUENCE [LARGE SCALE GENOMIC DNA]</scope>
    <source>
        <strain evidence="3">KMM 6017</strain>
    </source>
</reference>
<dbReference type="InterPro" id="IPR036291">
    <property type="entry name" value="NAD(P)-bd_dom_sf"/>
</dbReference>
<dbReference type="RefSeq" id="WP_062591973.1">
    <property type="nucleotide sequence ID" value="NZ_LQZQ01000045.1"/>
</dbReference>
<dbReference type="Proteomes" id="UP000075583">
    <property type="component" value="Unassembled WGS sequence"/>
</dbReference>
<organism evidence="3 4">
    <name type="scientific">Roseivirga ehrenbergii (strain DSM 102268 / JCM 13514 / KCTC 12282 / NCIMB 14502 / KMM 6017)</name>
    <dbReference type="NCBI Taxonomy" id="279360"/>
    <lineage>
        <taxon>Bacteria</taxon>
        <taxon>Pseudomonadati</taxon>
        <taxon>Bacteroidota</taxon>
        <taxon>Cytophagia</taxon>
        <taxon>Cytophagales</taxon>
        <taxon>Roseivirgaceae</taxon>
        <taxon>Roseivirga</taxon>
    </lineage>
</organism>
<dbReference type="SUPFAM" id="SSF51735">
    <property type="entry name" value="NAD(P)-binding Rossmann-fold domains"/>
    <property type="match status" value="1"/>
</dbReference>
<dbReference type="PRINTS" id="PR00080">
    <property type="entry name" value="SDRFAMILY"/>
</dbReference>